<accession>A0A8J7YY04</accession>
<dbReference type="Proteomes" id="UP000738826">
    <property type="component" value="Unassembled WGS sequence"/>
</dbReference>
<gene>
    <name evidence="2" type="ORF">GW779_00385</name>
    <name evidence="1" type="ORF">GW910_00275</name>
</gene>
<evidence type="ECO:0000313" key="2">
    <source>
        <dbReference type="EMBL" id="NCS90871.1"/>
    </source>
</evidence>
<proteinExistence type="predicted"/>
<evidence type="ECO:0000313" key="1">
    <source>
        <dbReference type="EMBL" id="NCN64506.1"/>
    </source>
</evidence>
<dbReference type="AlphaFoldDB" id="A0A8J7YY04"/>
<protein>
    <submittedName>
        <fullName evidence="2">Uncharacterized protein</fullName>
    </submittedName>
</protein>
<sequence length="76" mass="8942">MITESELNGEFLIISGNAYYSGKIKKFFRATVMFWQGAIIITRINEPLSKINIYKTIYKTRINEPLSKINIYKYIE</sequence>
<dbReference type="Proteomes" id="UP000768163">
    <property type="component" value="Unassembled WGS sequence"/>
</dbReference>
<evidence type="ECO:0000313" key="3">
    <source>
        <dbReference type="Proteomes" id="UP000738826"/>
    </source>
</evidence>
<dbReference type="EMBL" id="JAACQH010000006">
    <property type="protein sequence ID" value="NCS90871.1"/>
    <property type="molecule type" value="Genomic_DNA"/>
</dbReference>
<dbReference type="EMBL" id="JAACVF010000006">
    <property type="protein sequence ID" value="NCN64506.1"/>
    <property type="molecule type" value="Genomic_DNA"/>
</dbReference>
<organism evidence="2 3">
    <name type="scientific">Candidatus Altarchaeum hamiconexum</name>
    <dbReference type="NCBI Taxonomy" id="1803513"/>
    <lineage>
        <taxon>Archaea</taxon>
        <taxon>Candidatus Altarchaeota</taxon>
        <taxon>Candidatus Altiarchaeia</taxon>
        <taxon>Candidatus Altarchaeales</taxon>
        <taxon>Candidatus Altarchaeaceae</taxon>
        <taxon>Candidatus Altarchaeum</taxon>
    </lineage>
</organism>
<comment type="caution">
    <text evidence="2">The sequence shown here is derived from an EMBL/GenBank/DDBJ whole genome shotgun (WGS) entry which is preliminary data.</text>
</comment>
<name>A0A8J7YY04_9ARCH</name>
<reference evidence="2" key="1">
    <citation type="submission" date="2019-11" db="EMBL/GenBank/DDBJ databases">
        <title>Lipid analysis of CO2-rich subsurface aquifers suggests an autotrophy-based deep biosphere with lysolipids enriched in CPR bacteria.</title>
        <authorList>
            <person name="Probst A.J."/>
            <person name="Elling F.J."/>
            <person name="Castelle C.J."/>
            <person name="Zhu Q."/>
            <person name="Elvert M."/>
            <person name="Birarda G."/>
            <person name="Holman H.-Y."/>
            <person name="Lane K.R."/>
            <person name="Ladd B."/>
            <person name="Ryan M.C."/>
            <person name="Woyke T."/>
            <person name="Hinrichs K.-U."/>
            <person name="Banfield J.F."/>
        </authorList>
    </citation>
    <scope>NUCLEOTIDE SEQUENCE</scope>
    <source>
        <strain evidence="1">CG_2015-01_33_1645</strain>
        <strain evidence="2">CG_2015-04_33_537</strain>
    </source>
</reference>